<evidence type="ECO:0000256" key="1">
    <source>
        <dbReference type="PIRSR" id="PIRSR605301-1"/>
    </source>
</evidence>
<dbReference type="Proteomes" id="UP000268093">
    <property type="component" value="Unassembled WGS sequence"/>
</dbReference>
<keyword evidence="1" id="KW-0479">Metal-binding</keyword>
<proteinExistence type="predicted"/>
<feature type="binding site" evidence="1">
    <location>
        <position position="147"/>
    </location>
    <ligand>
        <name>Zn(2+)</name>
        <dbReference type="ChEBI" id="CHEBI:29105"/>
    </ligand>
</feature>
<accession>A0A433A130</accession>
<dbReference type="InterPro" id="IPR036703">
    <property type="entry name" value="MOB_kinase_act_sf"/>
</dbReference>
<name>A0A433A130_9FUNG</name>
<sequence length="280" mass="31978">MPNDDDYVSFKPKPKTVFFCKLFPCKPTSRKQSKPLPSSPPIEYKSFNPPSPAFRRPISAALSIPPSPTFSLRAKKNGTGKKSQYQTLYLTSPYVNNMLVKGSFKTIVVLPKYVDPNEWLAYNAFEFFNYSNLFYGSISDFCTPQNCPTMSGGLVMEYTWTDATRKATKLSAPVYVDCMTTWIQNLLTDENVFPTKAGSDFPPDFLTVIKSIFRELVRLFVHIYHHHYTQVLCLYEEAHFNSLFAHFISFAMEFDLLDKKDTAPLQDLIEIMEGNNIISA</sequence>
<dbReference type="Pfam" id="PF03637">
    <property type="entry name" value="Mob1_phocein"/>
    <property type="match status" value="1"/>
</dbReference>
<dbReference type="InterPro" id="IPR005301">
    <property type="entry name" value="MOB_kinase_act_fam"/>
</dbReference>
<feature type="binding site" evidence="1">
    <location>
        <position position="222"/>
    </location>
    <ligand>
        <name>Zn(2+)</name>
        <dbReference type="ChEBI" id="CHEBI:29105"/>
    </ligand>
</feature>
<dbReference type="AlphaFoldDB" id="A0A433A130"/>
<dbReference type="EMBL" id="RBNI01021318">
    <property type="protein sequence ID" value="RUO96438.1"/>
    <property type="molecule type" value="Genomic_DNA"/>
</dbReference>
<dbReference type="Gene3D" id="1.20.140.30">
    <property type="entry name" value="MOB kinase activator"/>
    <property type="match status" value="1"/>
</dbReference>
<keyword evidence="1" id="KW-0862">Zinc</keyword>
<reference evidence="2 3" key="1">
    <citation type="journal article" date="2018" name="New Phytol.">
        <title>Phylogenomics of Endogonaceae and evolution of mycorrhizas within Mucoromycota.</title>
        <authorList>
            <person name="Chang Y."/>
            <person name="Desiro A."/>
            <person name="Na H."/>
            <person name="Sandor L."/>
            <person name="Lipzen A."/>
            <person name="Clum A."/>
            <person name="Barry K."/>
            <person name="Grigoriev I.V."/>
            <person name="Martin F.M."/>
            <person name="Stajich J.E."/>
            <person name="Smith M.E."/>
            <person name="Bonito G."/>
            <person name="Spatafora J.W."/>
        </authorList>
    </citation>
    <scope>NUCLEOTIDE SEQUENCE [LARGE SCALE GENOMIC DNA]</scope>
    <source>
        <strain evidence="2 3">GMNB39</strain>
    </source>
</reference>
<feature type="binding site" evidence="1">
    <location>
        <position position="227"/>
    </location>
    <ligand>
        <name>Zn(2+)</name>
        <dbReference type="ChEBI" id="CHEBI:29105"/>
    </ligand>
</feature>
<protein>
    <submittedName>
        <fullName evidence="2">Mob1/phocein</fullName>
    </submittedName>
</protein>
<comment type="caution">
    <text evidence="2">The sequence shown here is derived from an EMBL/GenBank/DDBJ whole genome shotgun (WGS) entry which is preliminary data.</text>
</comment>
<dbReference type="SMART" id="SM01388">
    <property type="entry name" value="Mob1_phocein"/>
    <property type="match status" value="1"/>
</dbReference>
<evidence type="ECO:0000313" key="2">
    <source>
        <dbReference type="EMBL" id="RUO96438.1"/>
    </source>
</evidence>
<gene>
    <name evidence="2" type="ORF">BC936DRAFT_142038</name>
</gene>
<keyword evidence="3" id="KW-1185">Reference proteome</keyword>
<dbReference type="OrthoDB" id="8170117at2759"/>
<organism evidence="2 3">
    <name type="scientific">Jimgerdemannia flammicorona</name>
    <dbReference type="NCBI Taxonomy" id="994334"/>
    <lineage>
        <taxon>Eukaryota</taxon>
        <taxon>Fungi</taxon>
        <taxon>Fungi incertae sedis</taxon>
        <taxon>Mucoromycota</taxon>
        <taxon>Mucoromycotina</taxon>
        <taxon>Endogonomycetes</taxon>
        <taxon>Endogonales</taxon>
        <taxon>Endogonaceae</taxon>
        <taxon>Jimgerdemannia</taxon>
    </lineage>
</organism>
<dbReference type="PANTHER" id="PTHR22599">
    <property type="entry name" value="MPS ONE BINDER KINASE ACTIVATOR-LIKE MOB"/>
    <property type="match status" value="1"/>
</dbReference>
<dbReference type="SUPFAM" id="SSF101152">
    <property type="entry name" value="Mob1/phocein"/>
    <property type="match status" value="1"/>
</dbReference>
<feature type="binding site" evidence="1">
    <location>
        <position position="142"/>
    </location>
    <ligand>
        <name>Zn(2+)</name>
        <dbReference type="ChEBI" id="CHEBI:29105"/>
    </ligand>
</feature>
<evidence type="ECO:0000313" key="3">
    <source>
        <dbReference type="Proteomes" id="UP000268093"/>
    </source>
</evidence>